<dbReference type="PANTHER" id="PTHR48079:SF6">
    <property type="entry name" value="NAD(P)-BINDING DOMAIN-CONTAINING PROTEIN-RELATED"/>
    <property type="match status" value="1"/>
</dbReference>
<dbReference type="Proteomes" id="UP000660680">
    <property type="component" value="Unassembled WGS sequence"/>
</dbReference>
<dbReference type="EMBL" id="BMRB01000002">
    <property type="protein sequence ID" value="GGS31642.1"/>
    <property type="molecule type" value="Genomic_DNA"/>
</dbReference>
<feature type="domain" description="NAD-dependent epimerase/dehydratase" evidence="1">
    <location>
        <begin position="2"/>
        <end position="97"/>
    </location>
</feature>
<evidence type="ECO:0000259" key="1">
    <source>
        <dbReference type="Pfam" id="PF01370"/>
    </source>
</evidence>
<dbReference type="GO" id="GO:0004029">
    <property type="term" value="F:aldehyde dehydrogenase (NAD+) activity"/>
    <property type="evidence" value="ECO:0007669"/>
    <property type="project" value="TreeGrafter"/>
</dbReference>
<organism evidence="2 3">
    <name type="scientific">Actinokineospora fastidiosa</name>
    <dbReference type="NCBI Taxonomy" id="1816"/>
    <lineage>
        <taxon>Bacteria</taxon>
        <taxon>Bacillati</taxon>
        <taxon>Actinomycetota</taxon>
        <taxon>Actinomycetes</taxon>
        <taxon>Pseudonocardiales</taxon>
        <taxon>Pseudonocardiaceae</taxon>
        <taxon>Actinokineospora</taxon>
    </lineage>
</organism>
<evidence type="ECO:0000313" key="3">
    <source>
        <dbReference type="Proteomes" id="UP000660680"/>
    </source>
</evidence>
<dbReference type="InterPro" id="IPR036291">
    <property type="entry name" value="NAD(P)-bd_dom_sf"/>
</dbReference>
<sequence length="447" mass="46897">MLGARGYVGTLLTPALRAAGHAVRTMSRSQPPGPDAVRGDVADGAALDRAMSDVDVVYHLVHSMDRADYAAVDADIARGVAAAAARAGVRQIVYLGGPSPVDQPMSEHLASRTEVGEVFLAGPVPALVLRAAMVVGAGSTSFELLARAARSAPIVLRPSWMDNRSRPIAVRDVLYHLVRAASSGPVTMAADIAGPETVTYLELVQRCARIAGLPRRVPVPVAGIPVAATAAAVTDLPVPLVRALVESLKHDLVPSEVLDPPPGGGTSLDRALREALGVGDPPAMPDEGTPGVIRQVRRERVAAPRAALAERIAEVGGKRGWPGIPGAFALRGAIDHLIGGVGLHRGRPTTLTVGDTVDSWTVAGRTEHELTLVSDVRMPGKAWLRLSALPGRTSAESELEQTVAFAPDGLPGRLYWHLRKPAHDMVFAALALGLARETTREAMTGRR</sequence>
<name>A0A918GDP5_9PSEU</name>
<dbReference type="Pfam" id="PF11066">
    <property type="entry name" value="DUF2867"/>
    <property type="match status" value="1"/>
</dbReference>
<keyword evidence="3" id="KW-1185">Reference proteome</keyword>
<gene>
    <name evidence="2" type="ORF">GCM10010171_26910</name>
</gene>
<dbReference type="Pfam" id="PF01370">
    <property type="entry name" value="Epimerase"/>
    <property type="match status" value="1"/>
</dbReference>
<dbReference type="GO" id="GO:0005737">
    <property type="term" value="C:cytoplasm"/>
    <property type="evidence" value="ECO:0007669"/>
    <property type="project" value="TreeGrafter"/>
</dbReference>
<evidence type="ECO:0000313" key="2">
    <source>
        <dbReference type="EMBL" id="GGS31642.1"/>
    </source>
</evidence>
<dbReference type="InterPro" id="IPR051783">
    <property type="entry name" value="NAD(P)-dependent_oxidoreduct"/>
</dbReference>
<dbReference type="InterPro" id="IPR001509">
    <property type="entry name" value="Epimerase_deHydtase"/>
</dbReference>
<comment type="caution">
    <text evidence="2">The sequence shown here is derived from an EMBL/GenBank/DDBJ whole genome shotgun (WGS) entry which is preliminary data.</text>
</comment>
<reference evidence="2" key="2">
    <citation type="submission" date="2020-09" db="EMBL/GenBank/DDBJ databases">
        <authorList>
            <person name="Sun Q."/>
            <person name="Ohkuma M."/>
        </authorList>
    </citation>
    <scope>NUCLEOTIDE SEQUENCE</scope>
    <source>
        <strain evidence="2">JCM 3276</strain>
    </source>
</reference>
<dbReference type="Gene3D" id="3.40.50.720">
    <property type="entry name" value="NAD(P)-binding Rossmann-like Domain"/>
    <property type="match status" value="1"/>
</dbReference>
<dbReference type="SUPFAM" id="SSF51735">
    <property type="entry name" value="NAD(P)-binding Rossmann-fold domains"/>
    <property type="match status" value="1"/>
</dbReference>
<reference evidence="2" key="1">
    <citation type="journal article" date="2014" name="Int. J. Syst. Evol. Microbiol.">
        <title>Complete genome sequence of Corynebacterium casei LMG S-19264T (=DSM 44701T), isolated from a smear-ripened cheese.</title>
        <authorList>
            <consortium name="US DOE Joint Genome Institute (JGI-PGF)"/>
            <person name="Walter F."/>
            <person name="Albersmeier A."/>
            <person name="Kalinowski J."/>
            <person name="Ruckert C."/>
        </authorList>
    </citation>
    <scope>NUCLEOTIDE SEQUENCE</scope>
    <source>
        <strain evidence="2">JCM 3276</strain>
    </source>
</reference>
<dbReference type="AlphaFoldDB" id="A0A918GDP5"/>
<accession>A0A918GDP5</accession>
<dbReference type="PANTHER" id="PTHR48079">
    <property type="entry name" value="PROTEIN YEEZ"/>
    <property type="match status" value="1"/>
</dbReference>
<proteinExistence type="predicted"/>
<dbReference type="InterPro" id="IPR021295">
    <property type="entry name" value="DUF2867"/>
</dbReference>
<protein>
    <submittedName>
        <fullName evidence="2">NAD(P)-dependent oxidoreductase</fullName>
    </submittedName>
</protein>